<reference evidence="1 2" key="1">
    <citation type="submission" date="2017-08" db="EMBL/GenBank/DDBJ databases">
        <title>Draft genome sequence of filamentous cyanobacterium Calothrix elsteri CCALA 953.</title>
        <authorList>
            <person name="Gagunashvili A.N."/>
            <person name="Elster J."/>
            <person name="Andresson O.S."/>
        </authorList>
    </citation>
    <scope>NUCLEOTIDE SEQUENCE [LARGE SCALE GENOMIC DNA]</scope>
    <source>
        <strain evidence="1 2">CCALA 953</strain>
    </source>
</reference>
<evidence type="ECO:0000313" key="1">
    <source>
        <dbReference type="EMBL" id="PAX54144.1"/>
    </source>
</evidence>
<comment type="caution">
    <text evidence="1">The sequence shown here is derived from an EMBL/GenBank/DDBJ whole genome shotgun (WGS) entry which is preliminary data.</text>
</comment>
<organism evidence="1 2">
    <name type="scientific">Brunnivagina elsteri CCALA 953</name>
    <dbReference type="NCBI Taxonomy" id="987040"/>
    <lineage>
        <taxon>Bacteria</taxon>
        <taxon>Bacillati</taxon>
        <taxon>Cyanobacteriota</taxon>
        <taxon>Cyanophyceae</taxon>
        <taxon>Nostocales</taxon>
        <taxon>Calotrichaceae</taxon>
        <taxon>Brunnivagina</taxon>
    </lineage>
</organism>
<dbReference type="EMBL" id="NTFS01000121">
    <property type="protein sequence ID" value="PAX54144.1"/>
    <property type="molecule type" value="Genomic_DNA"/>
</dbReference>
<gene>
    <name evidence="1" type="ORF">CK510_12715</name>
</gene>
<evidence type="ECO:0000313" key="2">
    <source>
        <dbReference type="Proteomes" id="UP000218238"/>
    </source>
</evidence>
<protein>
    <submittedName>
        <fullName evidence="1">Uncharacterized protein</fullName>
    </submittedName>
</protein>
<keyword evidence="2" id="KW-1185">Reference proteome</keyword>
<name>A0A2A2TIN8_9CYAN</name>
<proteinExistence type="predicted"/>
<dbReference type="OrthoDB" id="515774at2"/>
<sequence>MKFSVITLYPNSTSTCPRNSRLSWEFGFVGVEYLFMGNFIGDGHRDEQIAQEAKDENRDYGYTRIGYNRISVLNLASKPSNRSGWYRNKSAVPI</sequence>
<accession>A0A2A2TIN8</accession>
<dbReference type="AlphaFoldDB" id="A0A2A2TIN8"/>
<dbReference type="Proteomes" id="UP000218238">
    <property type="component" value="Unassembled WGS sequence"/>
</dbReference>